<evidence type="ECO:0000256" key="2">
    <source>
        <dbReference type="ARBA" id="ARBA00007634"/>
    </source>
</evidence>
<protein>
    <recommendedName>
        <fullName evidence="7 8">Small ribosomal subunit protein bS20</fullName>
    </recommendedName>
</protein>
<dbReference type="GO" id="GO:0005840">
    <property type="term" value="C:ribosome"/>
    <property type="evidence" value="ECO:0007669"/>
    <property type="project" value="UniProtKB-KW"/>
</dbReference>
<dbReference type="PANTHER" id="PTHR33398:SF1">
    <property type="entry name" value="SMALL RIBOSOMAL SUBUNIT PROTEIN BS20C"/>
    <property type="match status" value="1"/>
</dbReference>
<gene>
    <name evidence="8 9" type="primary">rpsT</name>
    <name evidence="9" type="ORF">SMD31_18625</name>
</gene>
<dbReference type="EMBL" id="JAXCLX010000003">
    <property type="protein sequence ID" value="MDY0873963.1"/>
    <property type="molecule type" value="Genomic_DNA"/>
</dbReference>
<proteinExistence type="inferred from homology"/>
<dbReference type="Pfam" id="PF01649">
    <property type="entry name" value="Ribosomal_S20p"/>
    <property type="match status" value="1"/>
</dbReference>
<keyword evidence="6 8" id="KW-0687">Ribonucleoprotein</keyword>
<dbReference type="Gene3D" id="1.20.58.110">
    <property type="entry name" value="Ribosomal protein S20"/>
    <property type="match status" value="1"/>
</dbReference>
<comment type="similarity">
    <text evidence="2 8">Belongs to the bacterial ribosomal protein bS20 family.</text>
</comment>
<evidence type="ECO:0000256" key="8">
    <source>
        <dbReference type="HAMAP-Rule" id="MF_00500"/>
    </source>
</evidence>
<keyword evidence="10" id="KW-1185">Reference proteome</keyword>
<reference evidence="9 10" key="1">
    <citation type="journal article" date="2013" name="Antonie Van Leeuwenhoek">
        <title>Dongia rigui sp. nov., isolated from freshwater of a large wetland in Korea.</title>
        <authorList>
            <person name="Baik K.S."/>
            <person name="Hwang Y.M."/>
            <person name="Choi J.S."/>
            <person name="Kwon J."/>
            <person name="Seong C.N."/>
        </authorList>
    </citation>
    <scope>NUCLEOTIDE SEQUENCE [LARGE SCALE GENOMIC DNA]</scope>
    <source>
        <strain evidence="9 10">04SU4-P</strain>
    </source>
</reference>
<dbReference type="RefSeq" id="WP_320502433.1">
    <property type="nucleotide sequence ID" value="NZ_JAXCLX010000003.1"/>
</dbReference>
<evidence type="ECO:0000256" key="6">
    <source>
        <dbReference type="ARBA" id="ARBA00023274"/>
    </source>
</evidence>
<evidence type="ECO:0000256" key="5">
    <source>
        <dbReference type="ARBA" id="ARBA00022980"/>
    </source>
</evidence>
<dbReference type="HAMAP" id="MF_00500">
    <property type="entry name" value="Ribosomal_bS20"/>
    <property type="match status" value="1"/>
</dbReference>
<evidence type="ECO:0000256" key="3">
    <source>
        <dbReference type="ARBA" id="ARBA00022730"/>
    </source>
</evidence>
<comment type="function">
    <text evidence="1 8">Binds directly to 16S ribosomal RNA.</text>
</comment>
<evidence type="ECO:0000256" key="7">
    <source>
        <dbReference type="ARBA" id="ARBA00035136"/>
    </source>
</evidence>
<evidence type="ECO:0000256" key="4">
    <source>
        <dbReference type="ARBA" id="ARBA00022884"/>
    </source>
</evidence>
<keyword evidence="4 8" id="KW-0694">RNA-binding</keyword>
<organism evidence="9 10">
    <name type="scientific">Dongia rigui</name>
    <dbReference type="NCBI Taxonomy" id="940149"/>
    <lineage>
        <taxon>Bacteria</taxon>
        <taxon>Pseudomonadati</taxon>
        <taxon>Pseudomonadota</taxon>
        <taxon>Alphaproteobacteria</taxon>
        <taxon>Rhodospirillales</taxon>
        <taxon>Dongiaceae</taxon>
        <taxon>Dongia</taxon>
    </lineage>
</organism>
<evidence type="ECO:0000313" key="10">
    <source>
        <dbReference type="Proteomes" id="UP001271769"/>
    </source>
</evidence>
<dbReference type="InterPro" id="IPR036510">
    <property type="entry name" value="Ribosomal_bS20_sf"/>
</dbReference>
<name>A0ABU5E4V3_9PROT</name>
<dbReference type="Proteomes" id="UP001271769">
    <property type="component" value="Unassembled WGS sequence"/>
</dbReference>
<evidence type="ECO:0000313" key="9">
    <source>
        <dbReference type="EMBL" id="MDY0873963.1"/>
    </source>
</evidence>
<comment type="caution">
    <text evidence="9">The sequence shown here is derived from an EMBL/GenBank/DDBJ whole genome shotgun (WGS) entry which is preliminary data.</text>
</comment>
<accession>A0ABU5E4V3</accession>
<dbReference type="PANTHER" id="PTHR33398">
    <property type="entry name" value="30S RIBOSOMAL PROTEIN S20"/>
    <property type="match status" value="1"/>
</dbReference>
<dbReference type="NCBIfam" id="TIGR00029">
    <property type="entry name" value="S20"/>
    <property type="match status" value="1"/>
</dbReference>
<sequence>MAHHKSAEKRIRQTVVRTARNRANNSRLKTAVKKAEEAIAGGNKAAAEAALKAAQPELARGVVHGVLHKNTAARKMSRLTKAVRALA</sequence>
<keyword evidence="5 8" id="KW-0689">Ribosomal protein</keyword>
<evidence type="ECO:0000256" key="1">
    <source>
        <dbReference type="ARBA" id="ARBA00003134"/>
    </source>
</evidence>
<keyword evidence="3 8" id="KW-0699">rRNA-binding</keyword>
<dbReference type="InterPro" id="IPR002583">
    <property type="entry name" value="Ribosomal_bS20"/>
</dbReference>
<dbReference type="SUPFAM" id="SSF46992">
    <property type="entry name" value="Ribosomal protein S20"/>
    <property type="match status" value="1"/>
</dbReference>